<protein>
    <submittedName>
        <fullName evidence="2">Uncharacterized protein</fullName>
    </submittedName>
</protein>
<evidence type="ECO:0000313" key="3">
    <source>
        <dbReference type="Proteomes" id="UP000678393"/>
    </source>
</evidence>
<evidence type="ECO:0000256" key="1">
    <source>
        <dbReference type="SAM" id="MobiDB-lite"/>
    </source>
</evidence>
<reference evidence="2" key="1">
    <citation type="submission" date="2021-04" db="EMBL/GenBank/DDBJ databases">
        <authorList>
            <consortium name="Molecular Ecology Group"/>
        </authorList>
    </citation>
    <scope>NUCLEOTIDE SEQUENCE</scope>
</reference>
<dbReference type="AlphaFoldDB" id="A0A8S3ZA30"/>
<feature type="region of interest" description="Disordered" evidence="1">
    <location>
        <begin position="1"/>
        <end position="96"/>
    </location>
</feature>
<organism evidence="2 3">
    <name type="scientific">Candidula unifasciata</name>
    <dbReference type="NCBI Taxonomy" id="100452"/>
    <lineage>
        <taxon>Eukaryota</taxon>
        <taxon>Metazoa</taxon>
        <taxon>Spiralia</taxon>
        <taxon>Lophotrochozoa</taxon>
        <taxon>Mollusca</taxon>
        <taxon>Gastropoda</taxon>
        <taxon>Heterobranchia</taxon>
        <taxon>Euthyneura</taxon>
        <taxon>Panpulmonata</taxon>
        <taxon>Eupulmonata</taxon>
        <taxon>Stylommatophora</taxon>
        <taxon>Helicina</taxon>
        <taxon>Helicoidea</taxon>
        <taxon>Geomitridae</taxon>
        <taxon>Candidula</taxon>
    </lineage>
</organism>
<dbReference type="Proteomes" id="UP000678393">
    <property type="component" value="Unassembled WGS sequence"/>
</dbReference>
<evidence type="ECO:0000313" key="2">
    <source>
        <dbReference type="EMBL" id="CAG5126424.1"/>
    </source>
</evidence>
<accession>A0A8S3ZA30</accession>
<feature type="non-terminal residue" evidence="2">
    <location>
        <position position="1"/>
    </location>
</feature>
<keyword evidence="3" id="KW-1185">Reference proteome</keyword>
<dbReference type="EMBL" id="CAJHNH020002358">
    <property type="protein sequence ID" value="CAG5126424.1"/>
    <property type="molecule type" value="Genomic_DNA"/>
</dbReference>
<proteinExistence type="predicted"/>
<gene>
    <name evidence="2" type="ORF">CUNI_LOCUS11982</name>
</gene>
<feature type="non-terminal residue" evidence="2">
    <location>
        <position position="96"/>
    </location>
</feature>
<name>A0A8S3ZA30_9EUPU</name>
<comment type="caution">
    <text evidence="2">The sequence shown here is derived from an EMBL/GenBank/DDBJ whole genome shotgun (WGS) entry which is preliminary data.</text>
</comment>
<dbReference type="OrthoDB" id="5314041at2759"/>
<sequence length="96" mass="9657">FGKSLFAFGPTLSAGNNNSAYSHPPSGCGQEQQLKRHLLHNGEGSPAPTSLPPPGGVCGDMRGSSPAKDSPGHSNRNSAASSDSGRGCSTGHADIK</sequence>
<feature type="compositionally biased region" description="Polar residues" evidence="1">
    <location>
        <begin position="72"/>
        <end position="84"/>
    </location>
</feature>